<dbReference type="AlphaFoldDB" id="A0A1R2B7V8"/>
<dbReference type="PANTHER" id="PTHR37028:SF4">
    <property type="entry name" value="ALMS MOTIF DOMAIN-CONTAINING PROTEIN"/>
    <property type="match status" value="1"/>
</dbReference>
<proteinExistence type="predicted"/>
<feature type="compositionally biased region" description="Polar residues" evidence="1">
    <location>
        <begin position="31"/>
        <end position="46"/>
    </location>
</feature>
<reference evidence="2 3" key="1">
    <citation type="submission" date="2016-11" db="EMBL/GenBank/DDBJ databases">
        <title>The macronuclear genome of Stentor coeruleus: a giant cell with tiny introns.</title>
        <authorList>
            <person name="Slabodnick M."/>
            <person name="Ruby J.G."/>
            <person name="Reiff S.B."/>
            <person name="Swart E.C."/>
            <person name="Gosai S."/>
            <person name="Prabakaran S."/>
            <person name="Witkowska E."/>
            <person name="Larue G.E."/>
            <person name="Fisher S."/>
            <person name="Freeman R.M."/>
            <person name="Gunawardena J."/>
            <person name="Chu W."/>
            <person name="Stover N.A."/>
            <person name="Gregory B.D."/>
            <person name="Nowacki M."/>
            <person name="Derisi J."/>
            <person name="Roy S.W."/>
            <person name="Marshall W.F."/>
            <person name="Sood P."/>
        </authorList>
    </citation>
    <scope>NUCLEOTIDE SEQUENCE [LARGE SCALE GENOMIC DNA]</scope>
    <source>
        <strain evidence="2">WM001</strain>
    </source>
</reference>
<evidence type="ECO:0000256" key="1">
    <source>
        <dbReference type="SAM" id="MobiDB-lite"/>
    </source>
</evidence>
<sequence>MSSPSSFIQKSEDQKSPLLVQTKENSKPELGQSSDAAQPGQKSLSPSKRPKALSKKSIVDEFSLPKMNCIPIVNKDTTNSNTYDLEFLLNPEVQKIAKSCHRLTQSSTVSATGSFIKSKDHIKKNILNTRSHYNSMSSKDLQIEIIKPKSKKLSIDVEERFYSKAKKTEEKLKTLKELKEIQEINSCTFKPKITTKRKEKSYDEFYEYMTKFKEQKEKKIKTIQEEEQKAIEKSSDCSYQPKLCEKSIQIVARKSTIDDNTFERLHNYYKCKGNSVDRSDKGMDSKHESPNKEFQPKVGKKSQNLQRTQPVENILYNDAIRRKNKEVKEVSYLVPKFITSSSEKVLITKLKREFEEGFFLIDIDSTGEVNYTRMIELFRQLSMVKDDSKREEERLLLLEAWKMMSNDNTSACTKSSLLVFIISVMGFYEDWMGQSDNGRLIISQADFKKIHTKYDLFYRNRIMSIHKSPNLKTPKDIEEYSFHPQIGVISENLYEPGKPRRYNGKIEDYLIAEKEKVSQKIEEKRIVLEELGMEECSFHPMIEILPESCKTARNFDKEDLATEYFKQINSPDVGYKHKGEFLHELSKVYKAKKQFIITSEREKAWKKELEPCTFTPHLEKRILPGEILSATAKKPEKNTKKIQESKKKPKFINPRKKSAAELLAEEPKEIIETEESKEEDQKEFIKVVSNVKGLAKISVNIAGDCQYLDFNLKSDDPASVVMGFSAKFKLEKDQEYKLVKKLTLLKYTN</sequence>
<feature type="region of interest" description="Disordered" evidence="1">
    <location>
        <begin position="1"/>
        <end position="54"/>
    </location>
</feature>
<gene>
    <name evidence="2" type="ORF">SteCoe_28799</name>
</gene>
<evidence type="ECO:0000313" key="3">
    <source>
        <dbReference type="Proteomes" id="UP000187209"/>
    </source>
</evidence>
<dbReference type="PANTHER" id="PTHR37028">
    <property type="entry name" value="UNNAMED PRODUCT-RELATED"/>
    <property type="match status" value="1"/>
</dbReference>
<accession>A0A1R2B7V8</accession>
<protein>
    <recommendedName>
        <fullName evidence="4">EF-hand domain-containing protein</fullName>
    </recommendedName>
</protein>
<evidence type="ECO:0000313" key="2">
    <source>
        <dbReference type="EMBL" id="OMJ72700.1"/>
    </source>
</evidence>
<organism evidence="2 3">
    <name type="scientific">Stentor coeruleus</name>
    <dbReference type="NCBI Taxonomy" id="5963"/>
    <lineage>
        <taxon>Eukaryota</taxon>
        <taxon>Sar</taxon>
        <taxon>Alveolata</taxon>
        <taxon>Ciliophora</taxon>
        <taxon>Postciliodesmatophora</taxon>
        <taxon>Heterotrichea</taxon>
        <taxon>Heterotrichida</taxon>
        <taxon>Stentoridae</taxon>
        <taxon>Stentor</taxon>
    </lineage>
</organism>
<dbReference type="EMBL" id="MPUH01000880">
    <property type="protein sequence ID" value="OMJ72700.1"/>
    <property type="molecule type" value="Genomic_DNA"/>
</dbReference>
<evidence type="ECO:0008006" key="4">
    <source>
        <dbReference type="Google" id="ProtNLM"/>
    </source>
</evidence>
<feature type="compositionally biased region" description="Basic and acidic residues" evidence="1">
    <location>
        <begin position="276"/>
        <end position="295"/>
    </location>
</feature>
<keyword evidence="3" id="KW-1185">Reference proteome</keyword>
<comment type="caution">
    <text evidence="2">The sequence shown here is derived from an EMBL/GenBank/DDBJ whole genome shotgun (WGS) entry which is preliminary data.</text>
</comment>
<name>A0A1R2B7V8_9CILI</name>
<feature type="region of interest" description="Disordered" evidence="1">
    <location>
        <begin position="276"/>
        <end position="304"/>
    </location>
</feature>
<dbReference type="Proteomes" id="UP000187209">
    <property type="component" value="Unassembled WGS sequence"/>
</dbReference>